<dbReference type="OrthoDB" id="103324at2"/>
<dbReference type="SUPFAM" id="SSF51905">
    <property type="entry name" value="FAD/NAD(P)-binding domain"/>
    <property type="match status" value="1"/>
</dbReference>
<gene>
    <name evidence="2" type="ORF">GA0074695_2754</name>
</gene>
<dbReference type="RefSeq" id="WP_089006597.1">
    <property type="nucleotide sequence ID" value="NZ_LT607411.1"/>
</dbReference>
<dbReference type="InterPro" id="IPR002938">
    <property type="entry name" value="FAD-bd"/>
</dbReference>
<feature type="domain" description="FAD-binding" evidence="1">
    <location>
        <begin position="281"/>
        <end position="334"/>
    </location>
</feature>
<proteinExistence type="predicted"/>
<evidence type="ECO:0000313" key="3">
    <source>
        <dbReference type="Proteomes" id="UP000198242"/>
    </source>
</evidence>
<dbReference type="PRINTS" id="PR00420">
    <property type="entry name" value="RNGMNOXGNASE"/>
</dbReference>
<evidence type="ECO:0000313" key="2">
    <source>
        <dbReference type="EMBL" id="SCE99740.1"/>
    </source>
</evidence>
<dbReference type="AlphaFoldDB" id="A0A1C4WU66"/>
<feature type="domain" description="FAD-binding" evidence="1">
    <location>
        <begin position="4"/>
        <end position="177"/>
    </location>
</feature>
<sequence length="417" mass="44923">MGYDAIVVGARCAGASTALLLARAGHRVLLLERGRLPSDTISTHYLHLPGVARLARWGLLDRLRATGCPPLTRVRMGLSGIDLTGSVPSVDGLTTAYAPRRQFFDTMLVEAATEAGAELREGCTVTGLVEENGRVVGVRARGGGRAEVIERARIVIGADGMDSVVARAVAAPTYEEHPTLCCAYYSYFSGFRADYEIYTGGRCGIGVAATHDDLVVIGVQWPRSEFDRVRHDVEGSYLAALRTAAPELAERVAGGTREERFVGTGRLPNFFRHPYGPGWALVGDAGHHKDPVGGYGMCDALSHAELLATRLDQALRGDRPMGEALAEYAEERDRESMTRYQFNLEAAKLDPLPELLNVLRVVKGDQAQTNRFFGLLAGVLRMEEFFTEELIDRAVAATIDAPVEPLPAGSGALSAIG</sequence>
<dbReference type="Gene3D" id="3.50.50.60">
    <property type="entry name" value="FAD/NAD(P)-binding domain"/>
    <property type="match status" value="1"/>
</dbReference>
<organism evidence="2 3">
    <name type="scientific">Micromonospora viridifaciens</name>
    <dbReference type="NCBI Taxonomy" id="1881"/>
    <lineage>
        <taxon>Bacteria</taxon>
        <taxon>Bacillati</taxon>
        <taxon>Actinomycetota</taxon>
        <taxon>Actinomycetes</taxon>
        <taxon>Micromonosporales</taxon>
        <taxon>Micromonosporaceae</taxon>
        <taxon>Micromonospora</taxon>
    </lineage>
</organism>
<dbReference type="InterPro" id="IPR036188">
    <property type="entry name" value="FAD/NAD-bd_sf"/>
</dbReference>
<reference evidence="3" key="1">
    <citation type="submission" date="2016-06" db="EMBL/GenBank/DDBJ databases">
        <authorList>
            <person name="Varghese N."/>
            <person name="Submissions Spin"/>
        </authorList>
    </citation>
    <scope>NUCLEOTIDE SEQUENCE [LARGE SCALE GENOMIC DNA]</scope>
    <source>
        <strain evidence="3">DSM 43909</strain>
    </source>
</reference>
<evidence type="ECO:0000259" key="1">
    <source>
        <dbReference type="Pfam" id="PF01494"/>
    </source>
</evidence>
<dbReference type="EMBL" id="LT607411">
    <property type="protein sequence ID" value="SCE99740.1"/>
    <property type="molecule type" value="Genomic_DNA"/>
</dbReference>
<dbReference type="Proteomes" id="UP000198242">
    <property type="component" value="Chromosome I"/>
</dbReference>
<dbReference type="GO" id="GO:0071949">
    <property type="term" value="F:FAD binding"/>
    <property type="evidence" value="ECO:0007669"/>
    <property type="project" value="InterPro"/>
</dbReference>
<name>A0A1C4WU66_MICVI</name>
<dbReference type="PANTHER" id="PTHR42685">
    <property type="entry name" value="GERANYLGERANYL DIPHOSPHATE REDUCTASE"/>
    <property type="match status" value="1"/>
</dbReference>
<dbReference type="PANTHER" id="PTHR42685:SF22">
    <property type="entry name" value="CONDITIONED MEDIUM FACTOR RECEPTOR 1"/>
    <property type="match status" value="1"/>
</dbReference>
<dbReference type="InterPro" id="IPR050407">
    <property type="entry name" value="Geranylgeranyl_reductase"/>
</dbReference>
<protein>
    <submittedName>
        <fullName evidence="2">Dehydrogenase (Flavoprotein)</fullName>
    </submittedName>
</protein>
<dbReference type="Pfam" id="PF01494">
    <property type="entry name" value="FAD_binding_3"/>
    <property type="match status" value="2"/>
</dbReference>
<accession>A0A1C4WU66</accession>
<keyword evidence="3" id="KW-1185">Reference proteome</keyword>